<dbReference type="EMBL" id="FNEV01000016">
    <property type="protein sequence ID" value="SDJ77778.1"/>
    <property type="molecule type" value="Genomic_DNA"/>
</dbReference>
<protein>
    <submittedName>
        <fullName evidence="1">Uncharacterized protein</fullName>
    </submittedName>
</protein>
<dbReference type="RefSeq" id="WP_093194827.1">
    <property type="nucleotide sequence ID" value="NZ_FNEV01000016.1"/>
</dbReference>
<keyword evidence="2" id="KW-1185">Reference proteome</keyword>
<reference evidence="2" key="1">
    <citation type="submission" date="2016-10" db="EMBL/GenBank/DDBJ databases">
        <authorList>
            <person name="Varghese N."/>
            <person name="Submissions S."/>
        </authorList>
    </citation>
    <scope>NUCLEOTIDE SEQUENCE [LARGE SCALE GENOMIC DNA]</scope>
    <source>
        <strain evidence="2">DSM 4771</strain>
    </source>
</reference>
<name>A0A1G8WHI9_9BACI</name>
<dbReference type="Proteomes" id="UP000199225">
    <property type="component" value="Unassembled WGS sequence"/>
</dbReference>
<proteinExistence type="predicted"/>
<organism evidence="1 2">
    <name type="scientific">Salimicrobium halophilum</name>
    <dbReference type="NCBI Taxonomy" id="86666"/>
    <lineage>
        <taxon>Bacteria</taxon>
        <taxon>Bacillati</taxon>
        <taxon>Bacillota</taxon>
        <taxon>Bacilli</taxon>
        <taxon>Bacillales</taxon>
        <taxon>Bacillaceae</taxon>
        <taxon>Salimicrobium</taxon>
    </lineage>
</organism>
<sequence>MGRSKLTCELFKLKGIKSLDDVKKYILKRSHSEPLKISSRDNKIPESLPQEELNFYFTWGEVSEPNEMKLFEKNEEGSVEYLFVPADIEYTKRKKKDSAGNLLPKVDRVNYAQIMTYFFCINNSVHLIISSPNEIHVNRVKKLVGLQYISKLDENYVMPPDLFNWLFYKYIQNNGELDSKLMLMNIGGFIGNTGDEHNIFKGTSDQTSELIITKAFISNGETLRTITARLKNEDIDIVFTIDDLSNTQIFFNQSEKIKLFEAEDDGVFFIIYLYSQLIPKLKSLYNNSSAQFLKKEKSEFSEEIGLEVIESIIIQNSLSLKEVTKLFDRPIELHEKIYNE</sequence>
<gene>
    <name evidence="1" type="ORF">SAMN04490247_3190</name>
</gene>
<accession>A0A1G8WHI9</accession>
<evidence type="ECO:0000313" key="2">
    <source>
        <dbReference type="Proteomes" id="UP000199225"/>
    </source>
</evidence>
<dbReference type="STRING" id="86666.SAMN04490247_3190"/>
<dbReference type="OrthoDB" id="2961752at2"/>
<evidence type="ECO:0000313" key="1">
    <source>
        <dbReference type="EMBL" id="SDJ77778.1"/>
    </source>
</evidence>
<dbReference type="AlphaFoldDB" id="A0A1G8WHI9"/>